<organism evidence="2 3">
    <name type="scientific">Oceanobacillus jeddahense</name>
    <dbReference type="NCBI Taxonomy" id="1462527"/>
    <lineage>
        <taxon>Bacteria</taxon>
        <taxon>Bacillati</taxon>
        <taxon>Bacillota</taxon>
        <taxon>Bacilli</taxon>
        <taxon>Bacillales</taxon>
        <taxon>Bacillaceae</taxon>
        <taxon>Oceanobacillus</taxon>
    </lineage>
</organism>
<protein>
    <submittedName>
        <fullName evidence="2">CoA transferase subunit A</fullName>
    </submittedName>
</protein>
<accession>A0ABY5JU65</accession>
<name>A0ABY5JU65_9BACI</name>
<dbReference type="SUPFAM" id="SSF100950">
    <property type="entry name" value="NagB/RpiA/CoA transferase-like"/>
    <property type="match status" value="1"/>
</dbReference>
<dbReference type="Gene3D" id="3.40.1080.10">
    <property type="entry name" value="Glutaconate Coenzyme A-transferase"/>
    <property type="match status" value="1"/>
</dbReference>
<evidence type="ECO:0000313" key="2">
    <source>
        <dbReference type="EMBL" id="UUI03883.1"/>
    </source>
</evidence>
<dbReference type="GO" id="GO:0016740">
    <property type="term" value="F:transferase activity"/>
    <property type="evidence" value="ECO:0007669"/>
    <property type="project" value="UniProtKB-KW"/>
</dbReference>
<dbReference type="Pfam" id="PF01144">
    <property type="entry name" value="CoA_trans"/>
    <property type="match status" value="1"/>
</dbReference>
<dbReference type="NCBIfam" id="TIGR02429">
    <property type="entry name" value="pcaI_scoA_fam"/>
    <property type="match status" value="1"/>
</dbReference>
<dbReference type="PANTHER" id="PTHR13707">
    <property type="entry name" value="KETOACID-COENZYME A TRANSFERASE"/>
    <property type="match status" value="1"/>
</dbReference>
<dbReference type="InterPro" id="IPR012792">
    <property type="entry name" value="3-oxoacid_CoA-transf_A"/>
</dbReference>
<dbReference type="RefSeq" id="WP_256708895.1">
    <property type="nucleotide sequence ID" value="NZ_CP101914.1"/>
</dbReference>
<keyword evidence="3" id="KW-1185">Reference proteome</keyword>
<keyword evidence="1 2" id="KW-0808">Transferase</keyword>
<gene>
    <name evidence="2" type="ORF">NP439_04095</name>
</gene>
<proteinExistence type="predicted"/>
<reference evidence="2" key="1">
    <citation type="submission" date="2022-07" db="EMBL/GenBank/DDBJ databases">
        <title>FELIX.</title>
        <authorList>
            <person name="Wan K.H."/>
            <person name="Park S."/>
            <person name="Lawrence Q."/>
            <person name="Eichenberger J.P."/>
            <person name="Booth B.W."/>
            <person name="Piaggio A.J."/>
            <person name="Chandler J.C."/>
            <person name="Franklin A.B."/>
            <person name="Celniker S.E."/>
        </authorList>
    </citation>
    <scope>NUCLEOTIDE SEQUENCE</scope>
    <source>
        <strain evidence="2">QA-1986 374</strain>
    </source>
</reference>
<sequence length="231" mass="24872">MSKVIGKTELSALINDGDTILVGGFGLSGTPFTLIDELANLGKRDLTVVSNNLGEKDKGLGILLHTGCLKKAMGSYFTSNRDAVNEWSRGNLEIELVPQGTLAERIRCGGAGIAGFYTKTAAGTQIAEGKEEKIFDGETYILEMAIKGDISLIKALKADTKGNLIYDHTGRNFNPVMATAGKIVIAEVDEIVDVGELDPLEITTPHVYVDYLVMNEYEKIGGKYVVPTRSN</sequence>
<evidence type="ECO:0000313" key="3">
    <source>
        <dbReference type="Proteomes" id="UP001059773"/>
    </source>
</evidence>
<dbReference type="InterPro" id="IPR004165">
    <property type="entry name" value="CoA_trans_fam_I"/>
</dbReference>
<dbReference type="EMBL" id="CP101914">
    <property type="protein sequence ID" value="UUI03883.1"/>
    <property type="molecule type" value="Genomic_DNA"/>
</dbReference>
<dbReference type="InterPro" id="IPR004163">
    <property type="entry name" value="CoA_transf_BS"/>
</dbReference>
<dbReference type="SMART" id="SM00882">
    <property type="entry name" value="CoA_trans"/>
    <property type="match status" value="1"/>
</dbReference>
<dbReference type="Proteomes" id="UP001059773">
    <property type="component" value="Chromosome"/>
</dbReference>
<dbReference type="InterPro" id="IPR037171">
    <property type="entry name" value="NagB/RpiA_transferase-like"/>
</dbReference>
<evidence type="ECO:0000256" key="1">
    <source>
        <dbReference type="ARBA" id="ARBA00022679"/>
    </source>
</evidence>
<dbReference type="PROSITE" id="PS01273">
    <property type="entry name" value="COA_TRANSF_1"/>
    <property type="match status" value="1"/>
</dbReference>
<dbReference type="PANTHER" id="PTHR13707:SF57">
    <property type="entry name" value="SUCCINYL-COA:3-KETOACID COENZYME A TRANSFERASE SUBUNIT B-RELATED"/>
    <property type="match status" value="1"/>
</dbReference>